<feature type="region of interest" description="Disordered" evidence="1">
    <location>
        <begin position="1"/>
        <end position="33"/>
    </location>
</feature>
<dbReference type="Proteomes" id="UP000746612">
    <property type="component" value="Unassembled WGS sequence"/>
</dbReference>
<proteinExistence type="predicted"/>
<name>A0A4E9DB33_GIBZA</name>
<reference evidence="2" key="2">
    <citation type="submission" date="2021-03" db="EMBL/GenBank/DDBJ databases">
        <authorList>
            <person name="Alouane T."/>
            <person name="Langin T."/>
            <person name="Bonhomme L."/>
        </authorList>
    </citation>
    <scope>NUCLEOTIDE SEQUENCE</scope>
    <source>
        <strain evidence="2">MDC_Fg202</strain>
    </source>
</reference>
<evidence type="ECO:0000256" key="1">
    <source>
        <dbReference type="SAM" id="MobiDB-lite"/>
    </source>
</evidence>
<dbReference type="EMBL" id="CAJPIJ010000159">
    <property type="protein sequence ID" value="CAG1996189.1"/>
    <property type="molecule type" value="Genomic_DNA"/>
</dbReference>
<reference evidence="3" key="1">
    <citation type="submission" date="2019-04" db="EMBL/GenBank/DDBJ databases">
        <authorList>
            <person name="Melise S."/>
            <person name="Noan J."/>
            <person name="Okalmin O."/>
        </authorList>
    </citation>
    <scope>NUCLEOTIDE SEQUENCE</scope>
    <source>
        <strain evidence="3">FN9</strain>
    </source>
</reference>
<dbReference type="AlphaFoldDB" id="A0A4E9DB33"/>
<dbReference type="EMBL" id="CAAKMV010000077">
    <property type="protein sequence ID" value="VIO53787.1"/>
    <property type="molecule type" value="Genomic_DNA"/>
</dbReference>
<organism evidence="3">
    <name type="scientific">Gibberella zeae</name>
    <name type="common">Wheat head blight fungus</name>
    <name type="synonym">Fusarium graminearum</name>
    <dbReference type="NCBI Taxonomy" id="5518"/>
    <lineage>
        <taxon>Eukaryota</taxon>
        <taxon>Fungi</taxon>
        <taxon>Dikarya</taxon>
        <taxon>Ascomycota</taxon>
        <taxon>Pezizomycotina</taxon>
        <taxon>Sordariomycetes</taxon>
        <taxon>Hypocreomycetidae</taxon>
        <taxon>Hypocreales</taxon>
        <taxon>Nectriaceae</taxon>
        <taxon>Fusarium</taxon>
    </lineage>
</organism>
<protein>
    <submittedName>
        <fullName evidence="3">Uncharacterized protein</fullName>
    </submittedName>
</protein>
<evidence type="ECO:0000313" key="3">
    <source>
        <dbReference type="EMBL" id="VIO53787.1"/>
    </source>
</evidence>
<feature type="compositionally biased region" description="Basic and acidic residues" evidence="1">
    <location>
        <begin position="1"/>
        <end position="20"/>
    </location>
</feature>
<evidence type="ECO:0000313" key="2">
    <source>
        <dbReference type="EMBL" id="CAG1996189.1"/>
    </source>
</evidence>
<accession>A0A4E9DB33</accession>
<gene>
    <name evidence="3" type="ORF">FUG_LOCUS103816</name>
    <name evidence="2" type="ORF">MDCFG202_LOCUS409228</name>
</gene>
<sequence length="159" mass="18101">MSREVDMYSVTTEKRQEPRHRLSLNKDNSARPRPRMRISLACKARNKTHSLMSNRFETGERYPSQRFTLTIDRWMFLFAVRKLAQAHNRTKNLRRTIPGTNLSLKCSVVVVHSIIVLLGPQGSVSALDAMQATRHSQGTCEKNEGVDMLTGRGYPAMKA</sequence>